<gene>
    <name evidence="10" type="ORF">Pcinc_037720</name>
</gene>
<comment type="caution">
    <text evidence="10">The sequence shown here is derived from an EMBL/GenBank/DDBJ whole genome shotgun (WGS) entry which is preliminary data.</text>
</comment>
<comment type="caution">
    <text evidence="9">Lacks conserved residue(s) required for the propagation of feature annotation.</text>
</comment>
<organism evidence="10 11">
    <name type="scientific">Petrolisthes cinctipes</name>
    <name type="common">Flat porcelain crab</name>
    <dbReference type="NCBI Taxonomy" id="88211"/>
    <lineage>
        <taxon>Eukaryota</taxon>
        <taxon>Metazoa</taxon>
        <taxon>Ecdysozoa</taxon>
        <taxon>Arthropoda</taxon>
        <taxon>Crustacea</taxon>
        <taxon>Multicrustacea</taxon>
        <taxon>Malacostraca</taxon>
        <taxon>Eumalacostraca</taxon>
        <taxon>Eucarida</taxon>
        <taxon>Decapoda</taxon>
        <taxon>Pleocyemata</taxon>
        <taxon>Anomura</taxon>
        <taxon>Galatheoidea</taxon>
        <taxon>Porcellanidae</taxon>
        <taxon>Petrolisthes</taxon>
    </lineage>
</organism>
<evidence type="ECO:0000256" key="8">
    <source>
        <dbReference type="ARBA" id="ARBA00023180"/>
    </source>
</evidence>
<keyword evidence="11" id="KW-1185">Reference proteome</keyword>
<keyword evidence="8" id="KW-0325">Glycoprotein</keyword>
<evidence type="ECO:0000256" key="7">
    <source>
        <dbReference type="ARBA" id="ARBA00023170"/>
    </source>
</evidence>
<dbReference type="GO" id="GO:0042562">
    <property type="term" value="F:hormone binding"/>
    <property type="evidence" value="ECO:0007669"/>
    <property type="project" value="TreeGrafter"/>
</dbReference>
<evidence type="ECO:0000256" key="4">
    <source>
        <dbReference type="ARBA" id="ARBA00022989"/>
    </source>
</evidence>
<dbReference type="PANTHER" id="PTHR22722">
    <property type="entry name" value="LOW-DENSITY LIPOPROTEIN RECEPTOR-RELATED PROTEIN 2-RELATED"/>
    <property type="match status" value="1"/>
</dbReference>
<feature type="disulfide bond" evidence="9">
    <location>
        <begin position="23"/>
        <end position="38"/>
    </location>
</feature>
<dbReference type="PRINTS" id="PR00261">
    <property type="entry name" value="LDLRECEPTOR"/>
</dbReference>
<dbReference type="InterPro" id="IPR051221">
    <property type="entry name" value="LDLR-related"/>
</dbReference>
<evidence type="ECO:0000256" key="2">
    <source>
        <dbReference type="ARBA" id="ARBA00022692"/>
    </source>
</evidence>
<sequence length="89" mass="10094">PDCQPQQFQCKSDGECVLESERCDGQIHCHDASDEHNCWECHPRDYFQCIYDHACIPAFTRCDGKVDCLDGTDETVCGDDDDDNVLMMA</sequence>
<keyword evidence="2" id="KW-0812">Transmembrane</keyword>
<evidence type="ECO:0000256" key="6">
    <source>
        <dbReference type="ARBA" id="ARBA00023157"/>
    </source>
</evidence>
<accession>A0AAE1BRV8</accession>
<evidence type="ECO:0000313" key="10">
    <source>
        <dbReference type="EMBL" id="KAK3855907.1"/>
    </source>
</evidence>
<keyword evidence="3" id="KW-0677">Repeat</keyword>
<keyword evidence="6 9" id="KW-1015">Disulfide bond</keyword>
<evidence type="ECO:0000256" key="5">
    <source>
        <dbReference type="ARBA" id="ARBA00023136"/>
    </source>
</evidence>
<dbReference type="CDD" id="cd00112">
    <property type="entry name" value="LDLa"/>
    <property type="match status" value="2"/>
</dbReference>
<dbReference type="InterPro" id="IPR023415">
    <property type="entry name" value="LDLR_class-A_CS"/>
</dbReference>
<name>A0AAE1BRV8_PETCI</name>
<dbReference type="GO" id="GO:0043235">
    <property type="term" value="C:receptor complex"/>
    <property type="evidence" value="ECO:0007669"/>
    <property type="project" value="TreeGrafter"/>
</dbReference>
<evidence type="ECO:0000256" key="9">
    <source>
        <dbReference type="PROSITE-ProRule" id="PRU00124"/>
    </source>
</evidence>
<dbReference type="PROSITE" id="PS01209">
    <property type="entry name" value="LDLRA_1"/>
    <property type="match status" value="2"/>
</dbReference>
<keyword evidence="7" id="KW-0675">Receptor</keyword>
<dbReference type="Gene3D" id="4.10.400.10">
    <property type="entry name" value="Low-density Lipoprotein Receptor"/>
    <property type="match status" value="2"/>
</dbReference>
<comment type="subcellular location">
    <subcellularLocation>
        <location evidence="1">Membrane</location>
        <topology evidence="1">Single-pass membrane protein</topology>
    </subcellularLocation>
</comment>
<dbReference type="AlphaFoldDB" id="A0AAE1BRV8"/>
<reference evidence="10" key="1">
    <citation type="submission" date="2023-10" db="EMBL/GenBank/DDBJ databases">
        <title>Genome assemblies of two species of porcelain crab, Petrolisthes cinctipes and Petrolisthes manimaculis (Anomura: Porcellanidae).</title>
        <authorList>
            <person name="Angst P."/>
        </authorList>
    </citation>
    <scope>NUCLEOTIDE SEQUENCE</scope>
    <source>
        <strain evidence="10">PB745_01</strain>
        <tissue evidence="10">Gill</tissue>
    </source>
</reference>
<dbReference type="InterPro" id="IPR036055">
    <property type="entry name" value="LDL_receptor-like_sf"/>
</dbReference>
<dbReference type="Proteomes" id="UP001286313">
    <property type="component" value="Unassembled WGS sequence"/>
</dbReference>
<dbReference type="SUPFAM" id="SSF57424">
    <property type="entry name" value="LDL receptor-like module"/>
    <property type="match status" value="2"/>
</dbReference>
<dbReference type="GO" id="GO:0016324">
    <property type="term" value="C:apical plasma membrane"/>
    <property type="evidence" value="ECO:0007669"/>
    <property type="project" value="TreeGrafter"/>
</dbReference>
<proteinExistence type="predicted"/>
<dbReference type="PROSITE" id="PS50068">
    <property type="entry name" value="LDLRA_2"/>
    <property type="match status" value="2"/>
</dbReference>
<dbReference type="InterPro" id="IPR002172">
    <property type="entry name" value="LDrepeatLR_classA_rpt"/>
</dbReference>
<dbReference type="Pfam" id="PF00057">
    <property type="entry name" value="Ldl_recept_a"/>
    <property type="match status" value="2"/>
</dbReference>
<dbReference type="GO" id="GO:0006898">
    <property type="term" value="P:receptor-mediated endocytosis"/>
    <property type="evidence" value="ECO:0007669"/>
    <property type="project" value="TreeGrafter"/>
</dbReference>
<keyword evidence="4" id="KW-1133">Transmembrane helix</keyword>
<feature type="disulfide bond" evidence="9">
    <location>
        <begin position="62"/>
        <end position="77"/>
    </location>
</feature>
<evidence type="ECO:0000256" key="1">
    <source>
        <dbReference type="ARBA" id="ARBA00004167"/>
    </source>
</evidence>
<dbReference type="PANTHER" id="PTHR22722:SF15">
    <property type="entry name" value="LOW-DENSITY LIPOPROTEIN RECEPTOR-RELATED"/>
    <property type="match status" value="1"/>
</dbReference>
<evidence type="ECO:0000313" key="11">
    <source>
        <dbReference type="Proteomes" id="UP001286313"/>
    </source>
</evidence>
<evidence type="ECO:0000256" key="3">
    <source>
        <dbReference type="ARBA" id="ARBA00022737"/>
    </source>
</evidence>
<dbReference type="SMART" id="SM00192">
    <property type="entry name" value="LDLa"/>
    <property type="match status" value="2"/>
</dbReference>
<protein>
    <submittedName>
        <fullName evidence="10">Uncharacterized protein</fullName>
    </submittedName>
</protein>
<dbReference type="EMBL" id="JAWQEG010006050">
    <property type="protein sequence ID" value="KAK3855907.1"/>
    <property type="molecule type" value="Genomic_DNA"/>
</dbReference>
<feature type="non-terminal residue" evidence="10">
    <location>
        <position position="89"/>
    </location>
</feature>
<keyword evidence="5" id="KW-0472">Membrane</keyword>